<evidence type="ECO:0000256" key="6">
    <source>
        <dbReference type="ARBA" id="ARBA00022989"/>
    </source>
</evidence>
<organism evidence="10 11">
    <name type="scientific">Variovorax guangxiensis</name>
    <dbReference type="NCBI Taxonomy" id="1775474"/>
    <lineage>
        <taxon>Bacteria</taxon>
        <taxon>Pseudomonadati</taxon>
        <taxon>Pseudomonadota</taxon>
        <taxon>Betaproteobacteria</taxon>
        <taxon>Burkholderiales</taxon>
        <taxon>Comamonadaceae</taxon>
        <taxon>Variovorax</taxon>
    </lineage>
</organism>
<evidence type="ECO:0000313" key="11">
    <source>
        <dbReference type="Proteomes" id="UP000281118"/>
    </source>
</evidence>
<evidence type="ECO:0000313" key="10">
    <source>
        <dbReference type="EMBL" id="RUR71264.1"/>
    </source>
</evidence>
<sequence length="287" mass="30599">MSRVDFYRRWGTLTALLPASLMLILLLVLPLADMTSISFRSESFGQVLPGFTLTNYFSLLGDAASFTLILKTIGVAALVTLLCAALGFPLSAAVASAPQRWRGLLYFAVAAPLLVNTVVRSYGWLLILGRQGLVNSLLKWVGLIDGPFSLSGNLLGVIIGGTQVFLPFMVLSLTSSLQAIDQRLRESADILGAGPARRFFTVTLPLSAPGLIAGSVLVFSMMLGAFVTPLILGGSAVKYVSVQVYTDALVLFNLPRATALSLILTVVVLVAYAAHKRGVRRIEGRNG</sequence>
<keyword evidence="6 8" id="KW-1133">Transmembrane helix</keyword>
<protein>
    <submittedName>
        <fullName evidence="10">ABC transporter permease subunit</fullName>
    </submittedName>
</protein>
<evidence type="ECO:0000256" key="3">
    <source>
        <dbReference type="ARBA" id="ARBA00022448"/>
    </source>
</evidence>
<evidence type="ECO:0000256" key="8">
    <source>
        <dbReference type="RuleBase" id="RU363032"/>
    </source>
</evidence>
<keyword evidence="4" id="KW-1003">Cell membrane</keyword>
<evidence type="ECO:0000259" key="9">
    <source>
        <dbReference type="PROSITE" id="PS50928"/>
    </source>
</evidence>
<dbReference type="PANTHER" id="PTHR42929:SF1">
    <property type="entry name" value="INNER MEMBRANE ABC TRANSPORTER PERMEASE PROTEIN YDCU-RELATED"/>
    <property type="match status" value="1"/>
</dbReference>
<keyword evidence="7 8" id="KW-0472">Membrane</keyword>
<dbReference type="PANTHER" id="PTHR42929">
    <property type="entry name" value="INNER MEMBRANE ABC TRANSPORTER PERMEASE PROTEIN YDCU-RELATED-RELATED"/>
    <property type="match status" value="1"/>
</dbReference>
<evidence type="ECO:0000256" key="1">
    <source>
        <dbReference type="ARBA" id="ARBA00004651"/>
    </source>
</evidence>
<feature type="transmembrane region" description="Helical" evidence="8">
    <location>
        <begin position="148"/>
        <end position="173"/>
    </location>
</feature>
<keyword evidence="5 8" id="KW-0812">Transmembrane</keyword>
<evidence type="ECO:0000256" key="2">
    <source>
        <dbReference type="ARBA" id="ARBA00007069"/>
    </source>
</evidence>
<evidence type="ECO:0000256" key="7">
    <source>
        <dbReference type="ARBA" id="ARBA00023136"/>
    </source>
</evidence>
<comment type="subcellular location">
    <subcellularLocation>
        <location evidence="1 8">Cell membrane</location>
        <topology evidence="1 8">Multi-pass membrane protein</topology>
    </subcellularLocation>
</comment>
<comment type="similarity">
    <text evidence="2">Belongs to the binding-protein-dependent transport system permease family. CysTW subfamily.</text>
</comment>
<feature type="transmembrane region" description="Helical" evidence="8">
    <location>
        <begin position="216"/>
        <end position="237"/>
    </location>
</feature>
<dbReference type="Gene3D" id="1.10.3720.10">
    <property type="entry name" value="MetI-like"/>
    <property type="match status" value="1"/>
</dbReference>
<name>A0A3S0ZEF3_9BURK</name>
<dbReference type="PROSITE" id="PS50928">
    <property type="entry name" value="ABC_TM1"/>
    <property type="match status" value="1"/>
</dbReference>
<dbReference type="GO" id="GO:0005886">
    <property type="term" value="C:plasma membrane"/>
    <property type="evidence" value="ECO:0007669"/>
    <property type="project" value="UniProtKB-SubCell"/>
</dbReference>
<accession>A0A3S0ZEF3</accession>
<feature type="domain" description="ABC transmembrane type-1" evidence="9">
    <location>
        <begin position="69"/>
        <end position="275"/>
    </location>
</feature>
<dbReference type="Proteomes" id="UP000281118">
    <property type="component" value="Unassembled WGS sequence"/>
</dbReference>
<feature type="transmembrane region" description="Helical" evidence="8">
    <location>
        <begin position="104"/>
        <end position="128"/>
    </location>
</feature>
<dbReference type="Pfam" id="PF00528">
    <property type="entry name" value="BPD_transp_1"/>
    <property type="match status" value="1"/>
</dbReference>
<feature type="transmembrane region" description="Helical" evidence="8">
    <location>
        <begin position="69"/>
        <end position="92"/>
    </location>
</feature>
<dbReference type="CDD" id="cd06261">
    <property type="entry name" value="TM_PBP2"/>
    <property type="match status" value="1"/>
</dbReference>
<proteinExistence type="inferred from homology"/>
<dbReference type="InterPro" id="IPR000515">
    <property type="entry name" value="MetI-like"/>
</dbReference>
<dbReference type="SUPFAM" id="SSF161098">
    <property type="entry name" value="MetI-like"/>
    <property type="match status" value="1"/>
</dbReference>
<dbReference type="EMBL" id="RXFT01000019">
    <property type="protein sequence ID" value="RUR71264.1"/>
    <property type="molecule type" value="Genomic_DNA"/>
</dbReference>
<feature type="transmembrane region" description="Helical" evidence="8">
    <location>
        <begin position="257"/>
        <end position="275"/>
    </location>
</feature>
<evidence type="ECO:0000256" key="5">
    <source>
        <dbReference type="ARBA" id="ARBA00022692"/>
    </source>
</evidence>
<comment type="caution">
    <text evidence="10">The sequence shown here is derived from an EMBL/GenBank/DDBJ whole genome shotgun (WGS) entry which is preliminary data.</text>
</comment>
<dbReference type="OrthoDB" id="9808619at2"/>
<gene>
    <name evidence="10" type="ORF">EJP67_29890</name>
</gene>
<dbReference type="AlphaFoldDB" id="A0A3S0ZEF3"/>
<evidence type="ECO:0000256" key="4">
    <source>
        <dbReference type="ARBA" id="ARBA00022475"/>
    </source>
</evidence>
<dbReference type="RefSeq" id="WP_126025346.1">
    <property type="nucleotide sequence ID" value="NZ_RXFT01000019.1"/>
</dbReference>
<dbReference type="InterPro" id="IPR035906">
    <property type="entry name" value="MetI-like_sf"/>
</dbReference>
<dbReference type="GO" id="GO:0055085">
    <property type="term" value="P:transmembrane transport"/>
    <property type="evidence" value="ECO:0007669"/>
    <property type="project" value="InterPro"/>
</dbReference>
<keyword evidence="3 8" id="KW-0813">Transport</keyword>
<reference evidence="10 11" key="1">
    <citation type="submission" date="2018-12" db="EMBL/GenBank/DDBJ databases">
        <title>The genome sequences of Variovorax guangxiensis DSM 27352.</title>
        <authorList>
            <person name="Gao J."/>
            <person name="Sun J."/>
        </authorList>
    </citation>
    <scope>NUCLEOTIDE SEQUENCE [LARGE SCALE GENOMIC DNA]</scope>
    <source>
        <strain evidence="10 11">DSM 27352</strain>
    </source>
</reference>